<dbReference type="GO" id="GO:0030527">
    <property type="term" value="F:structural constituent of chromatin"/>
    <property type="evidence" value="ECO:0007669"/>
    <property type="project" value="InterPro"/>
</dbReference>
<keyword evidence="11" id="KW-1185">Reference proteome</keyword>
<proteinExistence type="inferred from homology"/>
<dbReference type="InterPro" id="IPR036388">
    <property type="entry name" value="WH-like_DNA-bd_sf"/>
</dbReference>
<comment type="subcellular location">
    <subcellularLocation>
        <location evidence="3">Chromosome</location>
    </subcellularLocation>
    <subcellularLocation>
        <location evidence="2 7">Nucleus</location>
    </subcellularLocation>
</comment>
<dbReference type="SUPFAM" id="SSF46785">
    <property type="entry name" value="Winged helix' DNA-binding domain"/>
    <property type="match status" value="1"/>
</dbReference>
<evidence type="ECO:0000259" key="9">
    <source>
        <dbReference type="PROSITE" id="PS51504"/>
    </source>
</evidence>
<dbReference type="FunFam" id="1.10.10.10:FF:000140">
    <property type="entry name" value="Histone H1.0"/>
    <property type="match status" value="1"/>
</dbReference>
<dbReference type="PANTHER" id="PTHR11467:SF20">
    <property type="entry name" value="H15 DOMAIN-CONTAINING PROTEIN-RELATED"/>
    <property type="match status" value="1"/>
</dbReference>
<evidence type="ECO:0000256" key="5">
    <source>
        <dbReference type="ARBA" id="ARBA00023125"/>
    </source>
</evidence>
<reference evidence="10" key="2">
    <citation type="submission" date="2020-05" db="UniProtKB">
        <authorList>
            <consortium name="EnsemblMetazoa"/>
        </authorList>
    </citation>
    <scope>IDENTIFICATION</scope>
    <source>
        <strain evidence="10">IAEA</strain>
    </source>
</reference>
<dbReference type="EnsemblMetazoa" id="GBRI002169-RA">
    <property type="protein sequence ID" value="GBRI002169-PA"/>
    <property type="gene ID" value="GBRI002169"/>
</dbReference>
<keyword evidence="4 7" id="KW-0158">Chromosome</keyword>
<dbReference type="InterPro" id="IPR036390">
    <property type="entry name" value="WH_DNA-bd_sf"/>
</dbReference>
<dbReference type="GO" id="GO:0031492">
    <property type="term" value="F:nucleosomal DNA binding"/>
    <property type="evidence" value="ECO:0007669"/>
    <property type="project" value="TreeGrafter"/>
</dbReference>
<dbReference type="CDD" id="cd00073">
    <property type="entry name" value="H15"/>
    <property type="match status" value="1"/>
</dbReference>
<evidence type="ECO:0000256" key="4">
    <source>
        <dbReference type="ARBA" id="ARBA00022454"/>
    </source>
</evidence>
<sequence>MSDTAADGKKVKRTSVAIRKIKKSSAVLSHPSTQLMVDGAIKNLKERGGSSLLAIKKYINGTYKCDSQKLDRFIKKYLKTSVANGKLIQTKGKGASGSFKLSAAANKNAKAKPTDSAVEKETTKKAISGVNEKKKILITARKTVARTVRNKKINARTNRKVAAVSKKKASEKKKTEKMNVKNIKKI</sequence>
<protein>
    <recommendedName>
        <fullName evidence="9">H15 domain-containing protein</fullName>
    </recommendedName>
</protein>
<comment type="function">
    <text evidence="1">Histones H1 are necessary for the condensation of nucleosome chains into higher-order structures.</text>
</comment>
<dbReference type="PROSITE" id="PS51504">
    <property type="entry name" value="H15"/>
    <property type="match status" value="1"/>
</dbReference>
<dbReference type="GO" id="GO:0006334">
    <property type="term" value="P:nucleosome assembly"/>
    <property type="evidence" value="ECO:0007669"/>
    <property type="project" value="InterPro"/>
</dbReference>
<dbReference type="InterPro" id="IPR005818">
    <property type="entry name" value="Histone_H1/H5_H15"/>
</dbReference>
<keyword evidence="6 7" id="KW-0539">Nucleus</keyword>
<feature type="region of interest" description="Disordered" evidence="8">
    <location>
        <begin position="158"/>
        <end position="186"/>
    </location>
</feature>
<reference evidence="11" key="1">
    <citation type="submission" date="2014-03" db="EMBL/GenBank/DDBJ databases">
        <authorList>
            <person name="Aksoy S."/>
            <person name="Warren W."/>
            <person name="Wilson R.K."/>
        </authorList>
    </citation>
    <scope>NUCLEOTIDE SEQUENCE [LARGE SCALE GENOMIC DNA]</scope>
    <source>
        <strain evidence="11">IAEA</strain>
    </source>
</reference>
<dbReference type="PRINTS" id="PR00624">
    <property type="entry name" value="HISTONEH5"/>
</dbReference>
<evidence type="ECO:0000256" key="2">
    <source>
        <dbReference type="ARBA" id="ARBA00004123"/>
    </source>
</evidence>
<evidence type="ECO:0000256" key="8">
    <source>
        <dbReference type="SAM" id="MobiDB-lite"/>
    </source>
</evidence>
<dbReference type="GO" id="GO:0003690">
    <property type="term" value="F:double-stranded DNA binding"/>
    <property type="evidence" value="ECO:0007669"/>
    <property type="project" value="TreeGrafter"/>
</dbReference>
<dbReference type="PANTHER" id="PTHR11467">
    <property type="entry name" value="HISTONE H1"/>
    <property type="match status" value="1"/>
</dbReference>
<dbReference type="SMART" id="SM00526">
    <property type="entry name" value="H15"/>
    <property type="match status" value="1"/>
</dbReference>
<dbReference type="AlphaFoldDB" id="A0A1A9W0R0"/>
<evidence type="ECO:0000313" key="10">
    <source>
        <dbReference type="EnsemblMetazoa" id="GBRI002169-PA"/>
    </source>
</evidence>
<dbReference type="Pfam" id="PF00538">
    <property type="entry name" value="Linker_histone"/>
    <property type="match status" value="1"/>
</dbReference>
<evidence type="ECO:0000256" key="6">
    <source>
        <dbReference type="ARBA" id="ARBA00023242"/>
    </source>
</evidence>
<name>A0A1A9W0R0_9MUSC</name>
<dbReference type="GO" id="GO:0030261">
    <property type="term" value="P:chromosome condensation"/>
    <property type="evidence" value="ECO:0007669"/>
    <property type="project" value="TreeGrafter"/>
</dbReference>
<feature type="domain" description="H15" evidence="9">
    <location>
        <begin position="29"/>
        <end position="103"/>
    </location>
</feature>
<dbReference type="VEuPathDB" id="VectorBase:GBRI002169"/>
<dbReference type="InterPro" id="IPR005819">
    <property type="entry name" value="H1/H5"/>
</dbReference>
<evidence type="ECO:0000256" key="1">
    <source>
        <dbReference type="ARBA" id="ARBA00002809"/>
    </source>
</evidence>
<dbReference type="Proteomes" id="UP000091820">
    <property type="component" value="Unassembled WGS sequence"/>
</dbReference>
<dbReference type="GO" id="GO:0000786">
    <property type="term" value="C:nucleosome"/>
    <property type="evidence" value="ECO:0007669"/>
    <property type="project" value="InterPro"/>
</dbReference>
<accession>A0A1A9W0R0</accession>
<feature type="compositionally biased region" description="Basic residues" evidence="8">
    <location>
        <begin position="158"/>
        <end position="171"/>
    </location>
</feature>
<dbReference type="Gene3D" id="1.10.10.10">
    <property type="entry name" value="Winged helix-like DNA-binding domain superfamily/Winged helix DNA-binding domain"/>
    <property type="match status" value="1"/>
</dbReference>
<evidence type="ECO:0000256" key="3">
    <source>
        <dbReference type="ARBA" id="ARBA00004286"/>
    </source>
</evidence>
<comment type="similarity">
    <text evidence="7">Belongs to the histone H1/H5 family.</text>
</comment>
<evidence type="ECO:0000313" key="11">
    <source>
        <dbReference type="Proteomes" id="UP000091820"/>
    </source>
</evidence>
<evidence type="ECO:0000256" key="7">
    <source>
        <dbReference type="RuleBase" id="RU003894"/>
    </source>
</evidence>
<dbReference type="GO" id="GO:0005634">
    <property type="term" value="C:nucleus"/>
    <property type="evidence" value="ECO:0007669"/>
    <property type="project" value="UniProtKB-SubCell"/>
</dbReference>
<keyword evidence="5 7" id="KW-0238">DNA-binding</keyword>
<dbReference type="GO" id="GO:0045910">
    <property type="term" value="P:negative regulation of DNA recombination"/>
    <property type="evidence" value="ECO:0007669"/>
    <property type="project" value="TreeGrafter"/>
</dbReference>
<organism evidence="10 11">
    <name type="scientific">Glossina brevipalpis</name>
    <dbReference type="NCBI Taxonomy" id="37001"/>
    <lineage>
        <taxon>Eukaryota</taxon>
        <taxon>Metazoa</taxon>
        <taxon>Ecdysozoa</taxon>
        <taxon>Arthropoda</taxon>
        <taxon>Hexapoda</taxon>
        <taxon>Insecta</taxon>
        <taxon>Pterygota</taxon>
        <taxon>Neoptera</taxon>
        <taxon>Endopterygota</taxon>
        <taxon>Diptera</taxon>
        <taxon>Brachycera</taxon>
        <taxon>Muscomorpha</taxon>
        <taxon>Hippoboscoidea</taxon>
        <taxon>Glossinidae</taxon>
        <taxon>Glossina</taxon>
    </lineage>
</organism>